<accession>A0ABQ9HK29</accession>
<organism evidence="1 2">
    <name type="scientific">Dryococelus australis</name>
    <dbReference type="NCBI Taxonomy" id="614101"/>
    <lineage>
        <taxon>Eukaryota</taxon>
        <taxon>Metazoa</taxon>
        <taxon>Ecdysozoa</taxon>
        <taxon>Arthropoda</taxon>
        <taxon>Hexapoda</taxon>
        <taxon>Insecta</taxon>
        <taxon>Pterygota</taxon>
        <taxon>Neoptera</taxon>
        <taxon>Polyneoptera</taxon>
        <taxon>Phasmatodea</taxon>
        <taxon>Verophasmatodea</taxon>
        <taxon>Anareolatae</taxon>
        <taxon>Phasmatidae</taxon>
        <taxon>Eurycanthinae</taxon>
        <taxon>Dryococelus</taxon>
    </lineage>
</organism>
<evidence type="ECO:0000313" key="2">
    <source>
        <dbReference type="Proteomes" id="UP001159363"/>
    </source>
</evidence>
<sequence>MSDRDTHRLSSAKQCTQGFSLANRKILIVARCEGVSRRAVNSITPIPTSSSRTCLLFFRCSYLKRNSTETLHSFTIKYTLYNKRPFFMWKTCPIMKLLEHPNGLKLENVYVFYKTTQQEKYRRLETTLSVMERIQYFPFTNKEDIVPHNETLLNSVFIFDNVWCEPQGKIQKYFCFGRHSNFDCFYLSQSCAHIPKHWLLLLKLTI</sequence>
<proteinExistence type="predicted"/>
<gene>
    <name evidence="1" type="ORF">PR048_016556</name>
</gene>
<keyword evidence="2" id="KW-1185">Reference proteome</keyword>
<dbReference type="Proteomes" id="UP001159363">
    <property type="component" value="Chromosome 4"/>
</dbReference>
<name>A0ABQ9HK29_9NEOP</name>
<evidence type="ECO:0000313" key="1">
    <source>
        <dbReference type="EMBL" id="KAJ8884698.1"/>
    </source>
</evidence>
<protein>
    <submittedName>
        <fullName evidence="1">Uncharacterized protein</fullName>
    </submittedName>
</protein>
<reference evidence="1 2" key="1">
    <citation type="submission" date="2023-02" db="EMBL/GenBank/DDBJ databases">
        <title>LHISI_Scaffold_Assembly.</title>
        <authorList>
            <person name="Stuart O.P."/>
            <person name="Cleave R."/>
            <person name="Magrath M.J.L."/>
            <person name="Mikheyev A.S."/>
        </authorList>
    </citation>
    <scope>NUCLEOTIDE SEQUENCE [LARGE SCALE GENOMIC DNA]</scope>
    <source>
        <strain evidence="1">Daus_M_001</strain>
        <tissue evidence="1">Leg muscle</tissue>
    </source>
</reference>
<comment type="caution">
    <text evidence="1">The sequence shown here is derived from an EMBL/GenBank/DDBJ whole genome shotgun (WGS) entry which is preliminary data.</text>
</comment>
<dbReference type="EMBL" id="JARBHB010000005">
    <property type="protein sequence ID" value="KAJ8884698.1"/>
    <property type="molecule type" value="Genomic_DNA"/>
</dbReference>